<dbReference type="InterPro" id="IPR050834">
    <property type="entry name" value="Glycosyltransf_2"/>
</dbReference>
<proteinExistence type="predicted"/>
<dbReference type="RefSeq" id="WP_004116900.1">
    <property type="nucleotide sequence ID" value="NZ_AQHN01000055.1"/>
</dbReference>
<evidence type="ECO:0000259" key="1">
    <source>
        <dbReference type="Pfam" id="PF00535"/>
    </source>
</evidence>
<dbReference type="EMBL" id="AQHN01000055">
    <property type="protein sequence ID" value="ENN88051.1"/>
    <property type="molecule type" value="Genomic_DNA"/>
</dbReference>
<organism evidence="2 3">
    <name type="scientific">Rhizobium freirei PRF 81</name>
    <dbReference type="NCBI Taxonomy" id="363754"/>
    <lineage>
        <taxon>Bacteria</taxon>
        <taxon>Pseudomonadati</taxon>
        <taxon>Pseudomonadota</taxon>
        <taxon>Alphaproteobacteria</taxon>
        <taxon>Hyphomicrobiales</taxon>
        <taxon>Rhizobiaceae</taxon>
        <taxon>Rhizobium/Agrobacterium group</taxon>
        <taxon>Rhizobium</taxon>
    </lineage>
</organism>
<dbReference type="PATRIC" id="fig|363754.4.peg.2523"/>
<dbReference type="AlphaFoldDB" id="N6V4L4"/>
<dbReference type="STRING" id="363754.RHSP_51384"/>
<evidence type="ECO:0000313" key="2">
    <source>
        <dbReference type="EMBL" id="ENN88051.1"/>
    </source>
</evidence>
<dbReference type="OrthoDB" id="9801954at2"/>
<comment type="caution">
    <text evidence="2">The sequence shown here is derived from an EMBL/GenBank/DDBJ whole genome shotgun (WGS) entry which is preliminary data.</text>
</comment>
<reference evidence="2 3" key="1">
    <citation type="journal article" date="2012" name="BMC Genomics">
        <title>Genomic basis of broad host range and environmental adaptability of Rhizobium tropici CIAT 899 and Rhizobium sp. PRF 81 which are used in inoculants for common bean (Phaseolus vulgaris L.).</title>
        <authorList>
            <person name="Ormeno-Orrillo E."/>
            <person name="Menna P."/>
            <person name="Almeida L.G."/>
            <person name="Ollero F.J."/>
            <person name="Nicolas M.F."/>
            <person name="Pains Rodrigues E."/>
            <person name="Shigueyoshi Nakatani A."/>
            <person name="Silva Batista J.S."/>
            <person name="Oliveira Chueire L.M."/>
            <person name="Souza R.C."/>
            <person name="Ribeiro Vasconcelos A.T."/>
            <person name="Megias M."/>
            <person name="Hungria M."/>
            <person name="Martinez-Romero E."/>
        </authorList>
    </citation>
    <scope>NUCLEOTIDE SEQUENCE [LARGE SCALE GENOMIC DNA]</scope>
    <source>
        <strain evidence="2 3">PRF 81</strain>
    </source>
</reference>
<accession>N6V4L4</accession>
<dbReference type="CDD" id="cd00761">
    <property type="entry name" value="Glyco_tranf_GTA_type"/>
    <property type="match status" value="1"/>
</dbReference>
<dbReference type="Proteomes" id="UP000012429">
    <property type="component" value="Unassembled WGS sequence"/>
</dbReference>
<dbReference type="SUPFAM" id="SSF53448">
    <property type="entry name" value="Nucleotide-diphospho-sugar transferases"/>
    <property type="match status" value="1"/>
</dbReference>
<evidence type="ECO:0000313" key="3">
    <source>
        <dbReference type="Proteomes" id="UP000012429"/>
    </source>
</evidence>
<dbReference type="InterPro" id="IPR029044">
    <property type="entry name" value="Nucleotide-diphossugar_trans"/>
</dbReference>
<feature type="domain" description="Glycosyltransferase 2-like" evidence="1">
    <location>
        <begin position="11"/>
        <end position="106"/>
    </location>
</feature>
<dbReference type="PANTHER" id="PTHR43685:SF2">
    <property type="entry name" value="GLYCOSYLTRANSFERASE 2-LIKE DOMAIN-CONTAINING PROTEIN"/>
    <property type="match status" value="1"/>
</dbReference>
<protein>
    <recommendedName>
        <fullName evidence="1">Glycosyltransferase 2-like domain-containing protein</fullName>
    </recommendedName>
</protein>
<dbReference type="Gene3D" id="3.90.550.10">
    <property type="entry name" value="Spore Coat Polysaccharide Biosynthesis Protein SpsA, Chain A"/>
    <property type="match status" value="1"/>
</dbReference>
<gene>
    <name evidence="2" type="ORF">RHSP_51384</name>
</gene>
<dbReference type="PANTHER" id="PTHR43685">
    <property type="entry name" value="GLYCOSYLTRANSFERASE"/>
    <property type="match status" value="1"/>
</dbReference>
<dbReference type="InterPro" id="IPR001173">
    <property type="entry name" value="Glyco_trans_2-like"/>
</dbReference>
<keyword evidence="3" id="KW-1185">Reference proteome</keyword>
<name>N6V4L4_9HYPH</name>
<sequence>MALRSSEIVLSIVIATLGRTHEIERLLNSLAAQTVNNFEIIVVDQNNDDRLTPILDIWSDKLRIMRKRAESRGVCRARNLGATFASGEWLLFPDDDCWYPEDFISQFDVLRAAHPSDFYSGRPVDLEGNTIMGTFEKAPTLVDRKTVWTTLIEWAIVIRRSAFEEVGGFAGEIGPGAGTRWGGYEVQDIALKLLKAGYRGYYVPTLVGHHPEDLSDRASPGSVAKIRAYSVGMGYVMRKHDYSLQFFLPHLLRPLMGVVVYTLSGRPGLAKRSREIFSGRWSGWNSVPALKTHQK</sequence>
<dbReference type="Pfam" id="PF00535">
    <property type="entry name" value="Glycos_transf_2"/>
    <property type="match status" value="1"/>
</dbReference>